<dbReference type="EMBL" id="RDPI01000004">
    <property type="protein sequence ID" value="MBF4372164.1"/>
    <property type="molecule type" value="Genomic_DNA"/>
</dbReference>
<organism evidence="1 2">
    <name type="scientific">Vibrio anguillarum</name>
    <name type="common">Listonella anguillarum</name>
    <dbReference type="NCBI Taxonomy" id="55601"/>
    <lineage>
        <taxon>Bacteria</taxon>
        <taxon>Pseudomonadati</taxon>
        <taxon>Pseudomonadota</taxon>
        <taxon>Gammaproteobacteria</taxon>
        <taxon>Vibrionales</taxon>
        <taxon>Vibrionaceae</taxon>
        <taxon>Vibrio</taxon>
    </lineage>
</organism>
<reference evidence="1 2" key="1">
    <citation type="journal article" date="2021" name="PeerJ">
        <title>Analysis of 44 Vibrio anguillarum genomes reveals high genetic diversity.</title>
        <authorList>
            <person name="Hansen M.J."/>
            <person name="Dalsgaard I."/>
        </authorList>
    </citation>
    <scope>NUCLEOTIDE SEQUENCE [LARGE SCALE GENOMIC DNA]</scope>
    <source>
        <strain evidence="1 2">040915-1/1B</strain>
    </source>
</reference>
<evidence type="ECO:0000313" key="2">
    <source>
        <dbReference type="Proteomes" id="UP000726136"/>
    </source>
</evidence>
<protein>
    <submittedName>
        <fullName evidence="1">Uncharacterized protein</fullName>
    </submittedName>
</protein>
<dbReference type="Proteomes" id="UP000726136">
    <property type="component" value="Unassembled WGS sequence"/>
</dbReference>
<name>A0ABR9Z130_VIBAN</name>
<keyword evidence="2" id="KW-1185">Reference proteome</keyword>
<comment type="caution">
    <text evidence="1">The sequence shown here is derived from an EMBL/GenBank/DDBJ whole genome shotgun (WGS) entry which is preliminary data.</text>
</comment>
<accession>A0ABR9Z130</accession>
<sequence>MYLKRLEAIDVNFNHYEVGLERYVRCTWGLNMYRHHVFRANLPDIFVLEINRINESLGIAVETIDLKEYRDNFRSSEKLNKSIKENEYPRWIWFYGVEALRDTNYAGWLRSRLTVRLIENLRVIFVVESSDDYRDVFCDYRLPFYQSTTLLQTDIDDLN</sequence>
<evidence type="ECO:0000313" key="1">
    <source>
        <dbReference type="EMBL" id="MBF4372164.1"/>
    </source>
</evidence>
<gene>
    <name evidence="1" type="ORF">EAY46_03595</name>
</gene>
<proteinExistence type="predicted"/>